<keyword evidence="1" id="KW-0433">Leucine-rich repeat</keyword>
<dbReference type="FunFam" id="3.80.10.10:FF:000383">
    <property type="entry name" value="Leucine-rich repeat receptor protein kinase EMS1"/>
    <property type="match status" value="1"/>
</dbReference>
<sequence length="299" mass="33980">MLNVICHQAGRQALGSDYLNALRLAAREVKELEFLRSAKNILELDLSNNKLEGRVPDWSNWMFALQHLILSHNMLTSVDSIPFQYVVTIDLRSNVLQGSRPIPPNTTWFFFISQNNLSGKILSSICNSTSLKIRDLVRNNLSGEILQRLGNITALEVLDMRHNILYGNLPRAFSNGRSLRSLNLHGNKLEGKIPRSLANCKELQVLDLRNNHLIDTFPMKLGTLPKLQVLSLRSNELHGSIRTPTVENIFPNLRMLDLSFNAFTENLLTILFHHLKVMRTIDPSKKEPSDGYYQDTEAV</sequence>
<dbReference type="PROSITE" id="PS51450">
    <property type="entry name" value="LRR"/>
    <property type="match status" value="1"/>
</dbReference>
<dbReference type="Gene3D" id="3.80.10.10">
    <property type="entry name" value="Ribonuclease Inhibitor"/>
    <property type="match status" value="1"/>
</dbReference>
<dbReference type="Pfam" id="PF13855">
    <property type="entry name" value="LRR_8"/>
    <property type="match status" value="1"/>
</dbReference>
<comment type="caution">
    <text evidence="3">The sequence shown here is derived from an EMBL/GenBank/DDBJ whole genome shotgun (WGS) entry which is preliminary data.</text>
</comment>
<dbReference type="Gramene" id="PHT66517">
    <property type="protein sequence ID" value="PHT66517"/>
    <property type="gene ID" value="T459_30942"/>
</dbReference>
<evidence type="ECO:0000256" key="1">
    <source>
        <dbReference type="ARBA" id="ARBA00022614"/>
    </source>
</evidence>
<dbReference type="Pfam" id="PF00560">
    <property type="entry name" value="LRR_1"/>
    <property type="match status" value="1"/>
</dbReference>
<dbReference type="EMBL" id="AYRZ02000012">
    <property type="protein sequence ID" value="PHT66517.1"/>
    <property type="molecule type" value="Genomic_DNA"/>
</dbReference>
<keyword evidence="4" id="KW-1185">Reference proteome</keyword>
<keyword evidence="2" id="KW-0677">Repeat</keyword>
<accession>A0A2G2Y9T9</accession>
<dbReference type="STRING" id="4072.A0A2G2Y9T9"/>
<dbReference type="OMA" id="HISKCLI"/>
<name>A0A2G2Y9T9_CAPAN</name>
<reference evidence="3 4" key="2">
    <citation type="journal article" date="2017" name="Genome Biol.">
        <title>New reference genome sequences of hot pepper reveal the massive evolution of plant disease-resistance genes by retroduplication.</title>
        <authorList>
            <person name="Kim S."/>
            <person name="Park J."/>
            <person name="Yeom S.I."/>
            <person name="Kim Y.M."/>
            <person name="Seo E."/>
            <person name="Kim K.T."/>
            <person name="Kim M.S."/>
            <person name="Lee J.M."/>
            <person name="Cheong K."/>
            <person name="Shin H.S."/>
            <person name="Kim S.B."/>
            <person name="Han K."/>
            <person name="Lee J."/>
            <person name="Park M."/>
            <person name="Lee H.A."/>
            <person name="Lee H.Y."/>
            <person name="Lee Y."/>
            <person name="Oh S."/>
            <person name="Lee J.H."/>
            <person name="Choi E."/>
            <person name="Choi E."/>
            <person name="Lee S.E."/>
            <person name="Jeon J."/>
            <person name="Kim H."/>
            <person name="Choi G."/>
            <person name="Song H."/>
            <person name="Lee J."/>
            <person name="Lee S.C."/>
            <person name="Kwon J.K."/>
            <person name="Lee H.Y."/>
            <person name="Koo N."/>
            <person name="Hong Y."/>
            <person name="Kim R.W."/>
            <person name="Kang W.H."/>
            <person name="Huh J.H."/>
            <person name="Kang B.C."/>
            <person name="Yang T.J."/>
            <person name="Lee Y.H."/>
            <person name="Bennetzen J.L."/>
            <person name="Choi D."/>
        </authorList>
    </citation>
    <scope>NUCLEOTIDE SEQUENCE [LARGE SCALE GENOMIC DNA]</scope>
    <source>
        <strain evidence="4">cv. CM334</strain>
    </source>
</reference>
<dbReference type="PANTHER" id="PTHR48054:SF82">
    <property type="entry name" value="LRR RECEPTOR-LIKE SERINE_THREONINE-PROTEIN KINASE FLS2"/>
    <property type="match status" value="1"/>
</dbReference>
<proteinExistence type="predicted"/>
<dbReference type="Proteomes" id="UP000222542">
    <property type="component" value="Unassembled WGS sequence"/>
</dbReference>
<evidence type="ECO:0000256" key="2">
    <source>
        <dbReference type="ARBA" id="ARBA00022737"/>
    </source>
</evidence>
<evidence type="ECO:0000313" key="4">
    <source>
        <dbReference type="Proteomes" id="UP000222542"/>
    </source>
</evidence>
<protein>
    <submittedName>
        <fullName evidence="3">Uncharacterized protein</fullName>
    </submittedName>
</protein>
<organism evidence="3 4">
    <name type="scientific">Capsicum annuum</name>
    <name type="common">Capsicum pepper</name>
    <dbReference type="NCBI Taxonomy" id="4072"/>
    <lineage>
        <taxon>Eukaryota</taxon>
        <taxon>Viridiplantae</taxon>
        <taxon>Streptophyta</taxon>
        <taxon>Embryophyta</taxon>
        <taxon>Tracheophyta</taxon>
        <taxon>Spermatophyta</taxon>
        <taxon>Magnoliopsida</taxon>
        <taxon>eudicotyledons</taxon>
        <taxon>Gunneridae</taxon>
        <taxon>Pentapetalae</taxon>
        <taxon>asterids</taxon>
        <taxon>lamiids</taxon>
        <taxon>Solanales</taxon>
        <taxon>Solanaceae</taxon>
        <taxon>Solanoideae</taxon>
        <taxon>Capsiceae</taxon>
        <taxon>Capsicum</taxon>
    </lineage>
</organism>
<dbReference type="InterPro" id="IPR032675">
    <property type="entry name" value="LRR_dom_sf"/>
</dbReference>
<dbReference type="PANTHER" id="PTHR48054">
    <property type="entry name" value="RECEPTOR KINASE-LIKE PROTEIN XA21"/>
    <property type="match status" value="1"/>
</dbReference>
<dbReference type="AlphaFoldDB" id="A0A2G2Y9T9"/>
<reference evidence="3 4" key="1">
    <citation type="journal article" date="2014" name="Nat. Genet.">
        <title>Genome sequence of the hot pepper provides insights into the evolution of pungency in Capsicum species.</title>
        <authorList>
            <person name="Kim S."/>
            <person name="Park M."/>
            <person name="Yeom S.I."/>
            <person name="Kim Y.M."/>
            <person name="Lee J.M."/>
            <person name="Lee H.A."/>
            <person name="Seo E."/>
            <person name="Choi J."/>
            <person name="Cheong K."/>
            <person name="Kim K.T."/>
            <person name="Jung K."/>
            <person name="Lee G.W."/>
            <person name="Oh S.K."/>
            <person name="Bae C."/>
            <person name="Kim S.B."/>
            <person name="Lee H.Y."/>
            <person name="Kim S.Y."/>
            <person name="Kim M.S."/>
            <person name="Kang B.C."/>
            <person name="Jo Y.D."/>
            <person name="Yang H.B."/>
            <person name="Jeong H.J."/>
            <person name="Kang W.H."/>
            <person name="Kwon J.K."/>
            <person name="Shin C."/>
            <person name="Lim J.Y."/>
            <person name="Park J.H."/>
            <person name="Huh J.H."/>
            <person name="Kim J.S."/>
            <person name="Kim B.D."/>
            <person name="Cohen O."/>
            <person name="Paran I."/>
            <person name="Suh M.C."/>
            <person name="Lee S.B."/>
            <person name="Kim Y.K."/>
            <person name="Shin Y."/>
            <person name="Noh S.J."/>
            <person name="Park J."/>
            <person name="Seo Y.S."/>
            <person name="Kwon S.Y."/>
            <person name="Kim H.A."/>
            <person name="Park J.M."/>
            <person name="Kim H.J."/>
            <person name="Choi S.B."/>
            <person name="Bosland P.W."/>
            <person name="Reeves G."/>
            <person name="Jo S.H."/>
            <person name="Lee B.W."/>
            <person name="Cho H.T."/>
            <person name="Choi H.S."/>
            <person name="Lee M.S."/>
            <person name="Yu Y."/>
            <person name="Do Choi Y."/>
            <person name="Park B.S."/>
            <person name="van Deynze A."/>
            <person name="Ashrafi H."/>
            <person name="Hill T."/>
            <person name="Kim W.T."/>
            <person name="Pai H.S."/>
            <person name="Ahn H.K."/>
            <person name="Yeam I."/>
            <person name="Giovannoni J.J."/>
            <person name="Rose J.K."/>
            <person name="Sorensen I."/>
            <person name="Lee S.J."/>
            <person name="Kim R.W."/>
            <person name="Choi I.Y."/>
            <person name="Choi B.S."/>
            <person name="Lim J.S."/>
            <person name="Lee Y.H."/>
            <person name="Choi D."/>
        </authorList>
    </citation>
    <scope>NUCLEOTIDE SEQUENCE [LARGE SCALE GENOMIC DNA]</scope>
    <source>
        <strain evidence="4">cv. CM334</strain>
    </source>
</reference>
<gene>
    <name evidence="3" type="ORF">T459_30942</name>
</gene>
<dbReference type="SUPFAM" id="SSF52047">
    <property type="entry name" value="RNI-like"/>
    <property type="match status" value="1"/>
</dbReference>
<evidence type="ECO:0000313" key="3">
    <source>
        <dbReference type="EMBL" id="PHT66517.1"/>
    </source>
</evidence>
<dbReference type="InterPro" id="IPR052592">
    <property type="entry name" value="LRR-RLK"/>
</dbReference>
<dbReference type="InterPro" id="IPR001611">
    <property type="entry name" value="Leu-rich_rpt"/>
</dbReference>